<proteinExistence type="inferred from homology"/>
<dbReference type="Pfam" id="PF03068">
    <property type="entry name" value="PAD"/>
    <property type="match status" value="1"/>
</dbReference>
<accession>A0A8J1K0R9</accession>
<dbReference type="InterPro" id="IPR036556">
    <property type="entry name" value="PAD_central_sf"/>
</dbReference>
<evidence type="ECO:0000259" key="11">
    <source>
        <dbReference type="Pfam" id="PF08527"/>
    </source>
</evidence>
<feature type="domain" description="Protein-arginine deiminase (PAD) N-terminal" evidence="10">
    <location>
        <begin position="3"/>
        <end position="111"/>
    </location>
</feature>
<dbReference type="GO" id="GO:0005737">
    <property type="term" value="C:cytoplasm"/>
    <property type="evidence" value="ECO:0000318"/>
    <property type="project" value="GO_Central"/>
</dbReference>
<dbReference type="Pfam" id="PF08526">
    <property type="entry name" value="PAD_N"/>
    <property type="match status" value="1"/>
</dbReference>
<feature type="active site" evidence="8">
    <location>
        <position position="467"/>
    </location>
</feature>
<comment type="subcellular location">
    <subcellularLocation>
        <location evidence="1">Cytoplasm</location>
    </subcellularLocation>
</comment>
<dbReference type="KEGG" id="xtr:116412329"/>
<dbReference type="RefSeq" id="XP_031762301.1">
    <property type="nucleotide sequence ID" value="XM_031906441.1"/>
</dbReference>
<dbReference type="Proteomes" id="UP000008143">
    <property type="component" value="Chromosome 7"/>
</dbReference>
<evidence type="ECO:0000256" key="7">
    <source>
        <dbReference type="ARBA" id="ARBA00048487"/>
    </source>
</evidence>
<keyword evidence="12" id="KW-1185">Reference proteome</keyword>
<organism evidence="12 13">
    <name type="scientific">Xenopus tropicalis</name>
    <name type="common">Western clawed frog</name>
    <name type="synonym">Silurana tropicalis</name>
    <dbReference type="NCBI Taxonomy" id="8364"/>
    <lineage>
        <taxon>Eukaryota</taxon>
        <taxon>Metazoa</taxon>
        <taxon>Chordata</taxon>
        <taxon>Craniata</taxon>
        <taxon>Vertebrata</taxon>
        <taxon>Euteleostomi</taxon>
        <taxon>Amphibia</taxon>
        <taxon>Batrachia</taxon>
        <taxon>Anura</taxon>
        <taxon>Pipoidea</taxon>
        <taxon>Pipidae</taxon>
        <taxon>Xenopodinae</taxon>
        <taxon>Xenopus</taxon>
        <taxon>Silurana</taxon>
    </lineage>
</organism>
<dbReference type="Gene3D" id="2.60.40.1860">
    <property type="entry name" value="Protein-arginine deiminase, N-terminal domain"/>
    <property type="match status" value="1"/>
</dbReference>
<dbReference type="FunFam" id="2.60.40.1700:FF:000001">
    <property type="entry name" value="Protein-arginine deiminase type-2"/>
    <property type="match status" value="1"/>
</dbReference>
<evidence type="ECO:0000313" key="14">
    <source>
        <dbReference type="Xenbase" id="XB-GENE-29098507"/>
    </source>
</evidence>
<keyword evidence="4" id="KW-0963">Cytoplasm</keyword>
<feature type="active site" evidence="8">
    <location>
        <position position="339"/>
    </location>
</feature>
<dbReference type="SUPFAM" id="SSF49503">
    <property type="entry name" value="Cupredoxins"/>
    <property type="match status" value="1"/>
</dbReference>
<feature type="active site" evidence="8">
    <location>
        <position position="465"/>
    </location>
</feature>
<dbReference type="GO" id="GO:0004668">
    <property type="term" value="F:protein-arginine deiminase activity"/>
    <property type="evidence" value="ECO:0000318"/>
    <property type="project" value="GO_Central"/>
</dbReference>
<dbReference type="FunFam" id="3.75.10.10:FF:000003">
    <property type="entry name" value="Protein-arginine deiminase type-2"/>
    <property type="match status" value="1"/>
</dbReference>
<dbReference type="InterPro" id="IPR013530">
    <property type="entry name" value="PAD_C"/>
</dbReference>
<protein>
    <recommendedName>
        <fullName evidence="3">protein-arginine deiminase</fullName>
        <ecNumber evidence="3">3.5.3.15</ecNumber>
    </recommendedName>
</protein>
<evidence type="ECO:0000259" key="10">
    <source>
        <dbReference type="Pfam" id="PF08526"/>
    </source>
</evidence>
<dbReference type="Xenbase" id="XB-GENE-29098507">
    <property type="gene designation" value="padi1"/>
</dbReference>
<dbReference type="InterPro" id="IPR013733">
    <property type="entry name" value="Prot_Arg_deaminase_cen_dom"/>
</dbReference>
<feature type="domain" description="Protein-arginine deiminase C-terminal" evidence="9">
    <location>
        <begin position="273"/>
        <end position="654"/>
    </location>
</feature>
<dbReference type="OrthoDB" id="5102063at2759"/>
<dbReference type="PIRSF" id="PIRSF001247">
    <property type="entry name" value="Protein-arginine_deiminase"/>
    <property type="match status" value="1"/>
</dbReference>
<dbReference type="InterPro" id="IPR038685">
    <property type="entry name" value="PAD_N_sf"/>
</dbReference>
<dbReference type="Gene3D" id="2.60.40.1700">
    <property type="entry name" value="Protein-arginine deiminase, central domain"/>
    <property type="match status" value="1"/>
</dbReference>
<gene>
    <name evidence="14" type="primary">padi1</name>
    <name evidence="13" type="synonym">LOC116412329</name>
</gene>
<evidence type="ECO:0000256" key="5">
    <source>
        <dbReference type="ARBA" id="ARBA00022801"/>
    </source>
</evidence>
<evidence type="ECO:0000313" key="13">
    <source>
        <dbReference type="RefSeq" id="XP_031762301.1"/>
    </source>
</evidence>
<dbReference type="SUPFAM" id="SSF55909">
    <property type="entry name" value="Pentein"/>
    <property type="match status" value="1"/>
</dbReference>
<name>A0A8J1K0R9_XENTR</name>
<feature type="domain" description="Protein-arginine deiminase (PAD) central" evidence="11">
    <location>
        <begin position="113"/>
        <end position="264"/>
    </location>
</feature>
<feature type="active site" evidence="8">
    <location>
        <position position="639"/>
    </location>
</feature>
<dbReference type="InterPro" id="IPR004303">
    <property type="entry name" value="PAD"/>
</dbReference>
<dbReference type="AGR" id="Xenbase:XB-GENE-29098507"/>
<dbReference type="PANTHER" id="PTHR10837">
    <property type="entry name" value="PEPTIDYLARGININE DEIMINASE"/>
    <property type="match status" value="1"/>
</dbReference>
<keyword evidence="6" id="KW-0106">Calcium</keyword>
<dbReference type="SUPFAM" id="SSF110083">
    <property type="entry name" value="Peptidylarginine deiminase Pad4, middle domain"/>
    <property type="match status" value="1"/>
</dbReference>
<evidence type="ECO:0000256" key="8">
    <source>
        <dbReference type="PIRSR" id="PIRSR001247-1"/>
    </source>
</evidence>
<dbReference type="PANTHER" id="PTHR10837:SF22">
    <property type="entry name" value="PROTEIN-ARGININE DEIMINASE"/>
    <property type="match status" value="1"/>
</dbReference>
<evidence type="ECO:0000256" key="3">
    <source>
        <dbReference type="ARBA" id="ARBA00012200"/>
    </source>
</evidence>
<dbReference type="AlphaFoldDB" id="A0A8J1K0R9"/>
<dbReference type="EC" id="3.5.3.15" evidence="3"/>
<dbReference type="InterPro" id="IPR013732">
    <property type="entry name" value="PAD_N"/>
</dbReference>
<dbReference type="InterPro" id="IPR008972">
    <property type="entry name" value="Cupredoxin"/>
</dbReference>
<dbReference type="Pfam" id="PF08527">
    <property type="entry name" value="PAD_M"/>
    <property type="match status" value="1"/>
</dbReference>
<evidence type="ECO:0000256" key="4">
    <source>
        <dbReference type="ARBA" id="ARBA00022490"/>
    </source>
</evidence>
<evidence type="ECO:0000256" key="6">
    <source>
        <dbReference type="ARBA" id="ARBA00022837"/>
    </source>
</evidence>
<sequence length="657" mass="73911">MAQRSIATSYRAPTYDVCVVGQELTLDIYRSVPSGAEYFEILRTPPIDITLIYDENRMEKAQKGHKLPLNKSPQIVMSPTEASAELNDCKVKIFYYGKGDSPLDSALLYLTCVYVSLDADGKRTGAVSRGVKDKGSWSWGPNGTGAILLVNCDRDRDGNGGTDNMDAGGPNAADIKDMSPMVLTVKGPKEVFKFHQLILQIPPPQATKLRVYQKSESGYLHILGGAKLSCEVQRGKRSEMEFYVEGLDFPDVDFPGLVHISLSFQRISDTQEIFAEKVAFRLTPWIMTPNTQKPLEVYVCSVRDNWPFLKQMLAFVRKARCQLNICPEMENCGDRWMQDEMEFGYIEAPHKGFPVVLDSPRNRGLKGMPFSRFLGRDFGYVTREPEYEDDVSDLDCFGNLEVSPPVTVKGKSYPLGRILIGGALPNSDLSPPDTRTMAKVVTDFLKAQLVQSPVELFSDWLLVGHIDEFMSFVPTHDKKGFRLLLASPNVCLELFREKEKKGYGGALMFEGLDVEPYSISEILSDAEVLEGCAYAQKCIEWNRDLMKEELGLSEEDIIDIPVLFKLLPRYHLAEAFFPNMVNMLVLGQYLGIPKPFGPIIDGRCCLEQKVCSLLEPLDLDCTFIDDFATYHQKCGEVHCGTNVIRKPFPQKWWHCLP</sequence>
<reference evidence="13" key="1">
    <citation type="submission" date="2025-08" db="UniProtKB">
        <authorList>
            <consortium name="RefSeq"/>
        </authorList>
    </citation>
    <scope>IDENTIFICATION</scope>
    <source>
        <strain evidence="13">Nigerian</strain>
        <tissue evidence="13">Liver and blood</tissue>
    </source>
</reference>
<dbReference type="GO" id="GO:0005509">
    <property type="term" value="F:calcium ion binding"/>
    <property type="evidence" value="ECO:0007669"/>
    <property type="project" value="InterPro"/>
</dbReference>
<keyword evidence="5" id="KW-0378">Hydrolase</keyword>
<dbReference type="Gene3D" id="3.75.10.10">
    <property type="entry name" value="L-arginine/glycine Amidinotransferase, Chain A"/>
    <property type="match status" value="1"/>
</dbReference>
<evidence type="ECO:0000259" key="9">
    <source>
        <dbReference type="Pfam" id="PF03068"/>
    </source>
</evidence>
<comment type="similarity">
    <text evidence="2">Belongs to the protein arginine deiminase family.</text>
</comment>
<evidence type="ECO:0000256" key="2">
    <source>
        <dbReference type="ARBA" id="ARBA00008166"/>
    </source>
</evidence>
<evidence type="ECO:0000313" key="12">
    <source>
        <dbReference type="Proteomes" id="UP000008143"/>
    </source>
</evidence>
<evidence type="ECO:0000256" key="1">
    <source>
        <dbReference type="ARBA" id="ARBA00004496"/>
    </source>
</evidence>
<dbReference type="OMA" id="VEVFMVY"/>
<comment type="catalytic activity">
    <reaction evidence="7">
        <text>L-arginyl-[protein] + H2O = L-citrullyl-[protein] + NH4(+)</text>
        <dbReference type="Rhea" id="RHEA:18089"/>
        <dbReference type="Rhea" id="RHEA-COMP:10532"/>
        <dbReference type="Rhea" id="RHEA-COMP:10588"/>
        <dbReference type="ChEBI" id="CHEBI:15377"/>
        <dbReference type="ChEBI" id="CHEBI:28938"/>
        <dbReference type="ChEBI" id="CHEBI:29965"/>
        <dbReference type="ChEBI" id="CHEBI:83397"/>
        <dbReference type="EC" id="3.5.3.15"/>
    </reaction>
</comment>
<dbReference type="GO" id="GO:0005634">
    <property type="term" value="C:nucleus"/>
    <property type="evidence" value="ECO:0000318"/>
    <property type="project" value="GO_Central"/>
</dbReference>